<proteinExistence type="predicted"/>
<keyword evidence="2" id="KW-1185">Reference proteome</keyword>
<gene>
    <name evidence="1" type="ORF">HII31_04001</name>
</gene>
<evidence type="ECO:0000313" key="2">
    <source>
        <dbReference type="Proteomes" id="UP000660729"/>
    </source>
</evidence>
<comment type="caution">
    <text evidence="1">The sequence shown here is derived from an EMBL/GenBank/DDBJ whole genome shotgun (WGS) entry which is preliminary data.</text>
</comment>
<name>A0A8H6RNN6_9PEZI</name>
<protein>
    <submittedName>
        <fullName evidence="1">Uncharacterized protein</fullName>
    </submittedName>
</protein>
<dbReference type="EMBL" id="JABCIY010000056">
    <property type="protein sequence ID" value="KAF7194739.1"/>
    <property type="molecule type" value="Genomic_DNA"/>
</dbReference>
<evidence type="ECO:0000313" key="1">
    <source>
        <dbReference type="EMBL" id="KAF7194739.1"/>
    </source>
</evidence>
<sequence>MSSTTNDLISWATTTDLESNATLSERTTIPPGLLPRQGDRKRILRQAISATKSQLSEARVVLSSKLTGDPQGIATVGFTSPIRATSEGFADTLESTSQMKTHLLALANELDDVRLQIHNLNVRIDWEKAWKLGRDHSA</sequence>
<reference evidence="1" key="1">
    <citation type="submission" date="2020-04" db="EMBL/GenBank/DDBJ databases">
        <title>Draft genome resource of the tomato pathogen Pseudocercospora fuligena.</title>
        <authorList>
            <person name="Zaccaron A."/>
        </authorList>
    </citation>
    <scope>NUCLEOTIDE SEQUENCE</scope>
    <source>
        <strain evidence="1">PF001</strain>
    </source>
</reference>
<dbReference type="AlphaFoldDB" id="A0A8H6RNN6"/>
<accession>A0A8H6RNN6</accession>
<dbReference type="Proteomes" id="UP000660729">
    <property type="component" value="Unassembled WGS sequence"/>
</dbReference>
<organism evidence="1 2">
    <name type="scientific">Pseudocercospora fuligena</name>
    <dbReference type="NCBI Taxonomy" id="685502"/>
    <lineage>
        <taxon>Eukaryota</taxon>
        <taxon>Fungi</taxon>
        <taxon>Dikarya</taxon>
        <taxon>Ascomycota</taxon>
        <taxon>Pezizomycotina</taxon>
        <taxon>Dothideomycetes</taxon>
        <taxon>Dothideomycetidae</taxon>
        <taxon>Mycosphaerellales</taxon>
        <taxon>Mycosphaerellaceae</taxon>
        <taxon>Pseudocercospora</taxon>
    </lineage>
</organism>